<keyword evidence="1" id="KW-0732">Signal</keyword>
<feature type="signal peptide" evidence="1">
    <location>
        <begin position="1"/>
        <end position="19"/>
    </location>
</feature>
<dbReference type="AlphaFoldDB" id="A0A0V0GLW3"/>
<accession>A0A0V0GLW3</accession>
<evidence type="ECO:0000256" key="1">
    <source>
        <dbReference type="SAM" id="SignalP"/>
    </source>
</evidence>
<feature type="non-terminal residue" evidence="2">
    <location>
        <position position="1"/>
    </location>
</feature>
<evidence type="ECO:0000313" key="2">
    <source>
        <dbReference type="EMBL" id="JAP08727.1"/>
    </source>
</evidence>
<protein>
    <submittedName>
        <fullName evidence="2">Putative ovule protein</fullName>
    </submittedName>
</protein>
<sequence length="80" mass="9466">HNIWLVLIYFNVFLVCTSLDQDNERSWIVLRDSVNCFLNGFVLSTSTGRNHNIRLGGRKFEQVYDYWLRQRSHCLITICG</sequence>
<feature type="chain" id="PRO_5006865404" evidence="1">
    <location>
        <begin position="20"/>
        <end position="80"/>
    </location>
</feature>
<name>A0A0V0GLW3_SOLCH</name>
<proteinExistence type="predicted"/>
<reference evidence="2" key="1">
    <citation type="submission" date="2015-12" db="EMBL/GenBank/DDBJ databases">
        <title>Gene expression during late stages of embryo sac development: a critical building block for successful pollen-pistil interactions.</title>
        <authorList>
            <person name="Liu Y."/>
            <person name="Joly V."/>
            <person name="Sabar M."/>
            <person name="Matton D.P."/>
        </authorList>
    </citation>
    <scope>NUCLEOTIDE SEQUENCE</scope>
</reference>
<dbReference type="EMBL" id="GEDG01036383">
    <property type="protein sequence ID" value="JAP08727.1"/>
    <property type="molecule type" value="Transcribed_RNA"/>
</dbReference>
<organism evidence="2">
    <name type="scientific">Solanum chacoense</name>
    <name type="common">Chaco potato</name>
    <dbReference type="NCBI Taxonomy" id="4108"/>
    <lineage>
        <taxon>Eukaryota</taxon>
        <taxon>Viridiplantae</taxon>
        <taxon>Streptophyta</taxon>
        <taxon>Embryophyta</taxon>
        <taxon>Tracheophyta</taxon>
        <taxon>Spermatophyta</taxon>
        <taxon>Magnoliopsida</taxon>
        <taxon>eudicotyledons</taxon>
        <taxon>Gunneridae</taxon>
        <taxon>Pentapetalae</taxon>
        <taxon>asterids</taxon>
        <taxon>lamiids</taxon>
        <taxon>Solanales</taxon>
        <taxon>Solanaceae</taxon>
        <taxon>Solanoideae</taxon>
        <taxon>Solaneae</taxon>
        <taxon>Solanum</taxon>
    </lineage>
</organism>